<feature type="compositionally biased region" description="Gly residues" evidence="20">
    <location>
        <begin position="134"/>
        <end position="143"/>
    </location>
</feature>
<evidence type="ECO:0000256" key="2">
    <source>
        <dbReference type="ARBA" id="ARBA00009053"/>
    </source>
</evidence>
<dbReference type="PANTHER" id="PTHR43981">
    <property type="entry name" value="ENOYL-[ACYL-CARRIER-PROTEIN] REDUCTASE, MITOCHONDRIAL"/>
    <property type="match status" value="1"/>
</dbReference>
<evidence type="ECO:0000256" key="5">
    <source>
        <dbReference type="ARBA" id="ARBA00022516"/>
    </source>
</evidence>
<evidence type="ECO:0000256" key="19">
    <source>
        <dbReference type="ARBA" id="ARBA00048843"/>
    </source>
</evidence>
<dbReference type="SUPFAM" id="SSF47113">
    <property type="entry name" value="Histone-fold"/>
    <property type="match status" value="1"/>
</dbReference>
<dbReference type="InterPro" id="IPR013154">
    <property type="entry name" value="ADH-like_N"/>
</dbReference>
<dbReference type="GO" id="GO:0006633">
    <property type="term" value="P:fatty acid biosynthetic process"/>
    <property type="evidence" value="ECO:0007669"/>
    <property type="project" value="UniProtKB-KW"/>
</dbReference>
<evidence type="ECO:0000256" key="14">
    <source>
        <dbReference type="ARBA" id="ARBA00023160"/>
    </source>
</evidence>
<proteinExistence type="inferred from homology"/>
<evidence type="ECO:0000256" key="15">
    <source>
        <dbReference type="ARBA" id="ARBA00023163"/>
    </source>
</evidence>
<keyword evidence="12" id="KW-0238">DNA-binding</keyword>
<dbReference type="GO" id="GO:0006355">
    <property type="term" value="P:regulation of DNA-templated transcription"/>
    <property type="evidence" value="ECO:0007669"/>
    <property type="project" value="InterPro"/>
</dbReference>
<feature type="region of interest" description="Disordered" evidence="20">
    <location>
        <begin position="248"/>
        <end position="279"/>
    </location>
</feature>
<dbReference type="InterPro" id="IPR020843">
    <property type="entry name" value="ER"/>
</dbReference>
<dbReference type="GO" id="GO:0043565">
    <property type="term" value="F:sequence-specific DNA binding"/>
    <property type="evidence" value="ECO:0007669"/>
    <property type="project" value="InterPro"/>
</dbReference>
<dbReference type="EMBL" id="JACMSC010000002">
    <property type="protein sequence ID" value="KAG6533249.1"/>
    <property type="molecule type" value="Genomic_DNA"/>
</dbReference>
<dbReference type="GO" id="GO:0005634">
    <property type="term" value="C:nucleus"/>
    <property type="evidence" value="ECO:0007669"/>
    <property type="project" value="InterPro"/>
</dbReference>
<dbReference type="PANTHER" id="PTHR43981:SF2">
    <property type="entry name" value="ENOYL-[ACYL-CARRIER-PROTEIN] REDUCTASE, MITOCHONDRIAL"/>
    <property type="match status" value="1"/>
</dbReference>
<feature type="domain" description="Enoyl reductase (ER)" evidence="21">
    <location>
        <begin position="327"/>
        <end position="646"/>
    </location>
</feature>
<comment type="catalytic activity">
    <reaction evidence="19">
        <text>a 2,3-saturated acyl-[ACP] + NADP(+) = a (2E)-enoyl-[ACP] + NADPH + H(+)</text>
        <dbReference type="Rhea" id="RHEA:22564"/>
        <dbReference type="Rhea" id="RHEA-COMP:9925"/>
        <dbReference type="Rhea" id="RHEA-COMP:9926"/>
        <dbReference type="ChEBI" id="CHEBI:15378"/>
        <dbReference type="ChEBI" id="CHEBI:57783"/>
        <dbReference type="ChEBI" id="CHEBI:58349"/>
        <dbReference type="ChEBI" id="CHEBI:78784"/>
        <dbReference type="ChEBI" id="CHEBI:78785"/>
        <dbReference type="EC" id="1.3.1.104"/>
    </reaction>
</comment>
<evidence type="ECO:0000256" key="12">
    <source>
        <dbReference type="ARBA" id="ARBA00023125"/>
    </source>
</evidence>
<keyword evidence="7" id="KW-0521">NADP</keyword>
<dbReference type="GO" id="GO:0005739">
    <property type="term" value="C:mitochondrion"/>
    <property type="evidence" value="ECO:0007669"/>
    <property type="project" value="UniProtKB-SubCell"/>
</dbReference>
<reference evidence="22 23" key="1">
    <citation type="submission" date="2020-08" db="EMBL/GenBank/DDBJ databases">
        <title>Plant Genome Project.</title>
        <authorList>
            <person name="Zhang R.-G."/>
        </authorList>
    </citation>
    <scope>NUCLEOTIDE SEQUENCE [LARGE SCALE GENOMIC DNA]</scope>
    <source>
        <tissue evidence="22">Rhizome</tissue>
    </source>
</reference>
<dbReference type="AlphaFoldDB" id="A0A8J5LSS4"/>
<comment type="caution">
    <text evidence="22">The sequence shown here is derived from an EMBL/GenBank/DDBJ whole genome shotgun (WGS) entry which is preliminary data.</text>
</comment>
<keyword evidence="9" id="KW-0560">Oxidoreductase</keyword>
<dbReference type="InterPro" id="IPR011032">
    <property type="entry name" value="GroES-like_sf"/>
</dbReference>
<keyword evidence="6" id="KW-0276">Fatty acid metabolism</keyword>
<evidence type="ECO:0000256" key="9">
    <source>
        <dbReference type="ARBA" id="ARBA00023002"/>
    </source>
</evidence>
<evidence type="ECO:0000256" key="7">
    <source>
        <dbReference type="ARBA" id="ARBA00022857"/>
    </source>
</evidence>
<dbReference type="GO" id="GO:0046982">
    <property type="term" value="F:protein heterodimerization activity"/>
    <property type="evidence" value="ECO:0007669"/>
    <property type="project" value="InterPro"/>
</dbReference>
<accession>A0A8J5LSS4</accession>
<evidence type="ECO:0000256" key="3">
    <source>
        <dbReference type="ARBA" id="ARBA00010371"/>
    </source>
</evidence>
<evidence type="ECO:0000256" key="16">
    <source>
        <dbReference type="ARBA" id="ARBA00038963"/>
    </source>
</evidence>
<evidence type="ECO:0000256" key="13">
    <source>
        <dbReference type="ARBA" id="ARBA00023128"/>
    </source>
</evidence>
<dbReference type="CDD" id="cd22907">
    <property type="entry name" value="HFD_NFYB"/>
    <property type="match status" value="1"/>
</dbReference>
<comment type="subunit">
    <text evidence="4">Homodimer.</text>
</comment>
<keyword evidence="8" id="KW-0809">Transit peptide</keyword>
<evidence type="ECO:0000256" key="10">
    <source>
        <dbReference type="ARBA" id="ARBA00023015"/>
    </source>
</evidence>
<evidence type="ECO:0000256" key="20">
    <source>
        <dbReference type="SAM" id="MobiDB-lite"/>
    </source>
</evidence>
<dbReference type="InterPro" id="IPR009072">
    <property type="entry name" value="Histone-fold"/>
</dbReference>
<feature type="region of interest" description="Disordered" evidence="20">
    <location>
        <begin position="123"/>
        <end position="155"/>
    </location>
</feature>
<dbReference type="InterPro" id="IPR013149">
    <property type="entry name" value="ADH-like_C"/>
</dbReference>
<dbReference type="FunFam" id="3.40.50.720:FF:000112">
    <property type="entry name" value="Enoyl-[acyl-carrier-protein] reductase 1, mitochondrial"/>
    <property type="match status" value="1"/>
</dbReference>
<dbReference type="FunFam" id="3.90.180.10:FF:000010">
    <property type="entry name" value="Enoyl-[acyl-carrier-protein] reductase, mitochondrial"/>
    <property type="match status" value="1"/>
</dbReference>
<keyword evidence="14" id="KW-0275">Fatty acid biosynthesis</keyword>
<evidence type="ECO:0000313" key="23">
    <source>
        <dbReference type="Proteomes" id="UP000734854"/>
    </source>
</evidence>
<dbReference type="PRINTS" id="PR00615">
    <property type="entry name" value="CCAATSUBUNTA"/>
</dbReference>
<dbReference type="Proteomes" id="UP000734854">
    <property type="component" value="Unassembled WGS sequence"/>
</dbReference>
<dbReference type="EC" id="1.3.1.104" evidence="16"/>
<dbReference type="CDD" id="cd08290">
    <property type="entry name" value="ETR"/>
    <property type="match status" value="1"/>
</dbReference>
<dbReference type="InterPro" id="IPR051034">
    <property type="entry name" value="Mito_Enoyl-ACP_Reductase"/>
</dbReference>
<keyword evidence="5" id="KW-0444">Lipid biosynthesis</keyword>
<keyword evidence="11" id="KW-0443">Lipid metabolism</keyword>
<evidence type="ECO:0000256" key="8">
    <source>
        <dbReference type="ARBA" id="ARBA00022946"/>
    </source>
</evidence>
<keyword evidence="13" id="KW-0496">Mitochondrion</keyword>
<dbReference type="Pfam" id="PF00808">
    <property type="entry name" value="CBFD_NFYB_HMF"/>
    <property type="match status" value="1"/>
</dbReference>
<feature type="compositionally biased region" description="Polar residues" evidence="20">
    <location>
        <begin position="258"/>
        <end position="279"/>
    </location>
</feature>
<comment type="similarity">
    <text evidence="2">Belongs to the NFYB/HAP3 subunit family.</text>
</comment>
<gene>
    <name evidence="22" type="ORF">ZIOFF_007115</name>
</gene>
<name>A0A8J5LSS4_ZINOF</name>
<keyword evidence="10" id="KW-0805">Transcription regulation</keyword>
<keyword evidence="23" id="KW-1185">Reference proteome</keyword>
<dbReference type="SMART" id="SM00829">
    <property type="entry name" value="PKS_ER"/>
    <property type="match status" value="1"/>
</dbReference>
<evidence type="ECO:0000256" key="11">
    <source>
        <dbReference type="ARBA" id="ARBA00023098"/>
    </source>
</evidence>
<sequence>MIDSRVVDRVYVVGSSLRDMPMKGRRTVQIPNYRIRAPIPVVSSAAYSPASDLLSSPLPQPIAAAACSSSSPSLGAPRLQNPPSLSFPLFLRYHLPPFSSDLGFRTLTVALTLGLGHGSRSIAPMSEVPASPTGGAGGGGSHESGGDQSPRSSVREQDRFLPIANISRIMKKALPANAKIAKDAKEIIQECVSEFISFVTSEASDKCQREKRKTINGDDLLWAMATLGFEDYIEPLKLYLQKYREGDSKVSAKGGDNSVKQDTTSSHGGVQPGSVSQGIGHQGSFTQGMGYLQPQCYRLSRLASSSFRAFATKLSPPSKAIVYEQHGPPDQVTRLIDLPPVELKANDVCVKMLAAPINPSDINRIEGVYPVRPPVPAIGGYEGVGEVYSIGSGVSNFSVGDWVIPSPPSFGTWQTYVVKEENVWHNIDKGVPMEYAATVTVNPLSALRMLEDFIKLTPGDTIVQNGATSIVGQCIIQLAKNQGVHSVNIVRDRVGAEEIKEKLQNLGADKVFTESQLEVKNVKSLLGDLPEPALGFNCVGGNAASLVLRFLRHGGTMVTYGGMSKKPVTVSTSSFIFKDLSLRGFWLQKWMNSENAKECRTMIDYILRLVKSGSFKYEMELVPFDDFNIALDKALGKLGSHPKQVIKF</sequence>
<evidence type="ECO:0000256" key="18">
    <source>
        <dbReference type="ARBA" id="ARBA00042123"/>
    </source>
</evidence>
<dbReference type="SUPFAM" id="SSF50129">
    <property type="entry name" value="GroES-like"/>
    <property type="match status" value="1"/>
</dbReference>
<evidence type="ECO:0000256" key="1">
    <source>
        <dbReference type="ARBA" id="ARBA00004173"/>
    </source>
</evidence>
<evidence type="ECO:0000256" key="4">
    <source>
        <dbReference type="ARBA" id="ARBA00011738"/>
    </source>
</evidence>
<comment type="similarity">
    <text evidence="3">Belongs to the zinc-containing alcohol dehydrogenase family. Quinone oxidoreductase subfamily.</text>
</comment>
<dbReference type="Pfam" id="PF08240">
    <property type="entry name" value="ADH_N"/>
    <property type="match status" value="1"/>
</dbReference>
<dbReference type="Gene3D" id="1.10.20.10">
    <property type="entry name" value="Histone, subunit A"/>
    <property type="match status" value="1"/>
</dbReference>
<dbReference type="InterPro" id="IPR036291">
    <property type="entry name" value="NAD(P)-bd_dom_sf"/>
</dbReference>
<protein>
    <recommendedName>
        <fullName evidence="17">Enoyl-[acyl-carrier-protein] reductase, mitochondrial</fullName>
        <ecNumber evidence="16">1.3.1.104</ecNumber>
    </recommendedName>
    <alternativeName>
        <fullName evidence="18">2-enoyl thioester reductase</fullName>
    </alternativeName>
</protein>
<comment type="subcellular location">
    <subcellularLocation>
        <location evidence="1">Mitochondrion</location>
    </subcellularLocation>
</comment>
<dbReference type="PROSITE" id="PS00685">
    <property type="entry name" value="NFYB_HAP3"/>
    <property type="match status" value="1"/>
</dbReference>
<evidence type="ECO:0000313" key="22">
    <source>
        <dbReference type="EMBL" id="KAG6533249.1"/>
    </source>
</evidence>
<dbReference type="InterPro" id="IPR003956">
    <property type="entry name" value="Transcrpt_fac_NFYB/HAP3_CS"/>
</dbReference>
<dbReference type="InterPro" id="IPR003958">
    <property type="entry name" value="CBFA_NFYB_domain"/>
</dbReference>
<dbReference type="Pfam" id="PF00107">
    <property type="entry name" value="ADH_zinc_N"/>
    <property type="match status" value="1"/>
</dbReference>
<keyword evidence="15" id="KW-0804">Transcription</keyword>
<dbReference type="GO" id="GO:0141148">
    <property type="term" value="F:enoyl-[acyl-carrier-protein] reductase (NADPH) activity"/>
    <property type="evidence" value="ECO:0007669"/>
    <property type="project" value="UniProtKB-EC"/>
</dbReference>
<organism evidence="22 23">
    <name type="scientific">Zingiber officinale</name>
    <name type="common">Ginger</name>
    <name type="synonym">Amomum zingiber</name>
    <dbReference type="NCBI Taxonomy" id="94328"/>
    <lineage>
        <taxon>Eukaryota</taxon>
        <taxon>Viridiplantae</taxon>
        <taxon>Streptophyta</taxon>
        <taxon>Embryophyta</taxon>
        <taxon>Tracheophyta</taxon>
        <taxon>Spermatophyta</taxon>
        <taxon>Magnoliopsida</taxon>
        <taxon>Liliopsida</taxon>
        <taxon>Zingiberales</taxon>
        <taxon>Zingiberaceae</taxon>
        <taxon>Zingiber</taxon>
    </lineage>
</organism>
<evidence type="ECO:0000256" key="6">
    <source>
        <dbReference type="ARBA" id="ARBA00022832"/>
    </source>
</evidence>
<dbReference type="SUPFAM" id="SSF51735">
    <property type="entry name" value="NAD(P)-binding Rossmann-fold domains"/>
    <property type="match status" value="1"/>
</dbReference>
<evidence type="ECO:0000259" key="21">
    <source>
        <dbReference type="SMART" id="SM00829"/>
    </source>
</evidence>
<dbReference type="Gene3D" id="3.40.50.720">
    <property type="entry name" value="NAD(P)-binding Rossmann-like Domain"/>
    <property type="match status" value="1"/>
</dbReference>
<evidence type="ECO:0000256" key="17">
    <source>
        <dbReference type="ARBA" id="ARBA00041058"/>
    </source>
</evidence>
<dbReference type="Gene3D" id="3.90.180.10">
    <property type="entry name" value="Medium-chain alcohol dehydrogenases, catalytic domain"/>
    <property type="match status" value="1"/>
</dbReference>
<dbReference type="FunFam" id="1.10.20.10:FF:000035">
    <property type="entry name" value="Nuclear transcription factor Y subunit B-3"/>
    <property type="match status" value="1"/>
</dbReference>